<feature type="binding site" evidence="9">
    <location>
        <position position="9"/>
    </location>
    <ligand>
        <name>substrate</name>
    </ligand>
</feature>
<dbReference type="PRINTS" id="PR01020">
    <property type="entry name" value="LPSBIOSNTHSS"/>
</dbReference>
<dbReference type="AlphaFoldDB" id="A0A0C1R9K7"/>
<dbReference type="EC" id="2.7.7.3" evidence="9"/>
<accession>A0A0C1R9K7</accession>
<dbReference type="PANTHER" id="PTHR21342">
    <property type="entry name" value="PHOSPHOPANTETHEINE ADENYLYLTRANSFERASE"/>
    <property type="match status" value="1"/>
</dbReference>
<evidence type="ECO:0000256" key="5">
    <source>
        <dbReference type="ARBA" id="ARBA00022840"/>
    </source>
</evidence>
<comment type="subunit">
    <text evidence="9">Homohexamer.</text>
</comment>
<evidence type="ECO:0000256" key="3">
    <source>
        <dbReference type="ARBA" id="ARBA00022695"/>
    </source>
</evidence>
<feature type="binding site" evidence="9">
    <location>
        <position position="73"/>
    </location>
    <ligand>
        <name>substrate</name>
    </ligand>
</feature>
<dbReference type="GO" id="GO:0005737">
    <property type="term" value="C:cytoplasm"/>
    <property type="evidence" value="ECO:0007669"/>
    <property type="project" value="UniProtKB-SubCell"/>
</dbReference>
<comment type="similarity">
    <text evidence="9">Belongs to the bacterial CoaD family.</text>
</comment>
<dbReference type="UniPathway" id="UPA00241">
    <property type="reaction ID" value="UER00355"/>
</dbReference>
<protein>
    <recommendedName>
        <fullName evidence="9">Phosphopantetheine adenylyltransferase</fullName>
        <ecNumber evidence="9">2.7.7.3</ecNumber>
    </recommendedName>
    <alternativeName>
        <fullName evidence="9">Dephospho-CoA pyrophosphorylase</fullName>
    </alternativeName>
    <alternativeName>
        <fullName evidence="9">Pantetheine-phosphate adenylyltransferase</fullName>
        <shortName evidence="9">PPAT</shortName>
    </alternativeName>
</protein>
<dbReference type="Gene3D" id="3.40.50.620">
    <property type="entry name" value="HUPs"/>
    <property type="match status" value="1"/>
</dbReference>
<keyword evidence="2 9" id="KW-0808">Transferase</keyword>
<feature type="binding site" evidence="9">
    <location>
        <begin position="88"/>
        <end position="90"/>
    </location>
    <ligand>
        <name>ATP</name>
        <dbReference type="ChEBI" id="CHEBI:30616"/>
    </ligand>
</feature>
<evidence type="ECO:0000256" key="2">
    <source>
        <dbReference type="ARBA" id="ARBA00022679"/>
    </source>
</evidence>
<feature type="binding site" evidence="9">
    <location>
        <begin position="123"/>
        <end position="129"/>
    </location>
    <ligand>
        <name>ATP</name>
        <dbReference type="ChEBI" id="CHEBI:30616"/>
    </ligand>
</feature>
<dbReference type="Proteomes" id="UP000031366">
    <property type="component" value="Unassembled WGS sequence"/>
</dbReference>
<evidence type="ECO:0000259" key="10">
    <source>
        <dbReference type="Pfam" id="PF01467"/>
    </source>
</evidence>
<feature type="binding site" evidence="9">
    <location>
        <begin position="9"/>
        <end position="10"/>
    </location>
    <ligand>
        <name>ATP</name>
        <dbReference type="ChEBI" id="CHEBI:30616"/>
    </ligand>
</feature>
<dbReference type="HAMAP" id="MF_00151">
    <property type="entry name" value="PPAT_bact"/>
    <property type="match status" value="1"/>
</dbReference>
<comment type="function">
    <text evidence="9">Reversibly transfers an adenylyl group from ATP to 4'-phosphopantetheine, yielding dephospho-CoA (dPCoA) and pyrophosphate.</text>
</comment>
<dbReference type="GO" id="GO:0004595">
    <property type="term" value="F:pantetheine-phosphate adenylyltransferase activity"/>
    <property type="evidence" value="ECO:0007669"/>
    <property type="project" value="UniProtKB-UniRule"/>
</dbReference>
<keyword evidence="5 9" id="KW-0067">ATP-binding</keyword>
<keyword evidence="3 9" id="KW-0548">Nucleotidyltransferase</keyword>
<keyword evidence="7 9" id="KW-0173">Coenzyme A biosynthesis</keyword>
<dbReference type="CDD" id="cd02163">
    <property type="entry name" value="PPAT"/>
    <property type="match status" value="1"/>
</dbReference>
<dbReference type="OrthoDB" id="9806661at2"/>
<dbReference type="RefSeq" id="WP_039631806.1">
    <property type="nucleotide sequence ID" value="NZ_AYSO01000015.1"/>
</dbReference>
<dbReference type="PANTHER" id="PTHR21342:SF1">
    <property type="entry name" value="PHOSPHOPANTETHEINE ADENYLYLTRANSFERASE"/>
    <property type="match status" value="1"/>
</dbReference>
<evidence type="ECO:0000256" key="1">
    <source>
        <dbReference type="ARBA" id="ARBA00022490"/>
    </source>
</evidence>
<dbReference type="STRING" id="29341.RSJ17_14850"/>
<dbReference type="SUPFAM" id="SSF52374">
    <property type="entry name" value="Nucleotidylyl transferase"/>
    <property type="match status" value="1"/>
</dbReference>
<evidence type="ECO:0000256" key="4">
    <source>
        <dbReference type="ARBA" id="ARBA00022741"/>
    </source>
</evidence>
<evidence type="ECO:0000256" key="9">
    <source>
        <dbReference type="HAMAP-Rule" id="MF_00151"/>
    </source>
</evidence>
<organism evidence="11 12">
    <name type="scientific">Clostridium argentinense CDC 2741</name>
    <dbReference type="NCBI Taxonomy" id="1418104"/>
    <lineage>
        <taxon>Bacteria</taxon>
        <taxon>Bacillati</taxon>
        <taxon>Bacillota</taxon>
        <taxon>Clostridia</taxon>
        <taxon>Eubacteriales</taxon>
        <taxon>Clostridiaceae</taxon>
        <taxon>Clostridium</taxon>
    </lineage>
</organism>
<dbReference type="EMBL" id="AYSO01000015">
    <property type="protein sequence ID" value="KIE47126.1"/>
    <property type="molecule type" value="Genomic_DNA"/>
</dbReference>
<dbReference type="InterPro" id="IPR014729">
    <property type="entry name" value="Rossmann-like_a/b/a_fold"/>
</dbReference>
<evidence type="ECO:0000313" key="11">
    <source>
        <dbReference type="EMBL" id="KIE47126.1"/>
    </source>
</evidence>
<evidence type="ECO:0000256" key="6">
    <source>
        <dbReference type="ARBA" id="ARBA00022842"/>
    </source>
</evidence>
<keyword evidence="1 9" id="KW-0963">Cytoplasm</keyword>
<dbReference type="NCBIfam" id="TIGR01510">
    <property type="entry name" value="coaD_prev_kdtB"/>
    <property type="match status" value="1"/>
</dbReference>
<keyword evidence="4 9" id="KW-0547">Nucleotide-binding</keyword>
<dbReference type="GO" id="GO:0015937">
    <property type="term" value="P:coenzyme A biosynthetic process"/>
    <property type="evidence" value="ECO:0007669"/>
    <property type="project" value="UniProtKB-UniRule"/>
</dbReference>
<dbReference type="NCBIfam" id="TIGR00125">
    <property type="entry name" value="cyt_tran_rel"/>
    <property type="match status" value="1"/>
</dbReference>
<dbReference type="GO" id="GO:0005524">
    <property type="term" value="F:ATP binding"/>
    <property type="evidence" value="ECO:0007669"/>
    <property type="project" value="UniProtKB-KW"/>
</dbReference>
<keyword evidence="6 9" id="KW-0460">Magnesium</keyword>
<feature type="binding site" evidence="9">
    <location>
        <position position="98"/>
    </location>
    <ligand>
        <name>ATP</name>
        <dbReference type="ChEBI" id="CHEBI:30616"/>
    </ligand>
</feature>
<feature type="binding site" evidence="9">
    <location>
        <position position="41"/>
    </location>
    <ligand>
        <name>substrate</name>
    </ligand>
</feature>
<dbReference type="InterPro" id="IPR001980">
    <property type="entry name" value="PPAT"/>
</dbReference>
<dbReference type="Pfam" id="PF01467">
    <property type="entry name" value="CTP_transf_like"/>
    <property type="match status" value="1"/>
</dbReference>
<comment type="cofactor">
    <cofactor evidence="9">
        <name>Mg(2+)</name>
        <dbReference type="ChEBI" id="CHEBI:18420"/>
    </cofactor>
</comment>
<keyword evidence="12" id="KW-1185">Reference proteome</keyword>
<reference evidence="11 12" key="1">
    <citation type="journal article" date="2015" name="Infect. Genet. Evol.">
        <title>Genomic sequences of six botulinum neurotoxin-producing strains representing three clostridial species illustrate the mobility and diversity of botulinum neurotoxin genes.</title>
        <authorList>
            <person name="Smith T.J."/>
            <person name="Hill K.K."/>
            <person name="Xie G."/>
            <person name="Foley B.T."/>
            <person name="Williamson C.H."/>
            <person name="Foster J.T."/>
            <person name="Johnson S.L."/>
            <person name="Chertkov O."/>
            <person name="Teshima H."/>
            <person name="Gibbons H.S."/>
            <person name="Johnsky L.A."/>
            <person name="Karavis M.A."/>
            <person name="Smith L.A."/>
        </authorList>
    </citation>
    <scope>NUCLEOTIDE SEQUENCE [LARGE SCALE GENOMIC DNA]</scope>
    <source>
        <strain evidence="11 12">CDC 2741</strain>
    </source>
</reference>
<comment type="caution">
    <text evidence="11">The sequence shown here is derived from an EMBL/GenBank/DDBJ whole genome shotgun (WGS) entry which is preliminary data.</text>
</comment>
<sequence>MRKAVYPGSFDPITNGHLDIIKRSSYVFDEVIVAVLINPDKKGWFEIDERVAHIQKVIAPYKNVKVKRFSGLLVDFMNAEEADVIVKGLRSMSDFDYEFQMALMNKKLDKTKETVFMMTNSKYSYLSSSATKQVALFGGCLEDLVPDEIKEDLKKRAKIKRGDNSGQKS</sequence>
<feature type="site" description="Transition state stabilizer" evidence="9">
    <location>
        <position position="17"/>
    </location>
</feature>
<dbReference type="InterPro" id="IPR004821">
    <property type="entry name" value="Cyt_trans-like"/>
</dbReference>
<comment type="catalytic activity">
    <reaction evidence="8 9">
        <text>(R)-4'-phosphopantetheine + ATP + H(+) = 3'-dephospho-CoA + diphosphate</text>
        <dbReference type="Rhea" id="RHEA:19801"/>
        <dbReference type="ChEBI" id="CHEBI:15378"/>
        <dbReference type="ChEBI" id="CHEBI:30616"/>
        <dbReference type="ChEBI" id="CHEBI:33019"/>
        <dbReference type="ChEBI" id="CHEBI:57328"/>
        <dbReference type="ChEBI" id="CHEBI:61723"/>
        <dbReference type="EC" id="2.7.7.3"/>
    </reaction>
</comment>
<feature type="domain" description="Cytidyltransferase-like" evidence="10">
    <location>
        <begin position="5"/>
        <end position="133"/>
    </location>
</feature>
<comment type="pathway">
    <text evidence="9">Cofactor biosynthesis; coenzyme A biosynthesis; CoA from (R)-pantothenate: step 4/5.</text>
</comment>
<evidence type="ECO:0000256" key="8">
    <source>
        <dbReference type="ARBA" id="ARBA00029346"/>
    </source>
</evidence>
<evidence type="ECO:0000256" key="7">
    <source>
        <dbReference type="ARBA" id="ARBA00022993"/>
    </source>
</evidence>
<proteinExistence type="inferred from homology"/>
<name>A0A0C1R9K7_9CLOT</name>
<feature type="binding site" evidence="9">
    <location>
        <position position="17"/>
    </location>
    <ligand>
        <name>ATP</name>
        <dbReference type="ChEBI" id="CHEBI:30616"/>
    </ligand>
</feature>
<gene>
    <name evidence="9 11" type="primary">coaD</name>
    <name evidence="11" type="ORF">U732_1061</name>
</gene>
<evidence type="ECO:0000313" key="12">
    <source>
        <dbReference type="Proteomes" id="UP000031366"/>
    </source>
</evidence>
<comment type="subcellular location">
    <subcellularLocation>
        <location evidence="9">Cytoplasm</location>
    </subcellularLocation>
</comment>
<feature type="binding site" evidence="9">
    <location>
        <position position="87"/>
    </location>
    <ligand>
        <name>substrate</name>
    </ligand>
</feature>